<dbReference type="PROSITE" id="PS51257">
    <property type="entry name" value="PROKAR_LIPOPROTEIN"/>
    <property type="match status" value="1"/>
</dbReference>
<feature type="domain" description="DUF306" evidence="2">
    <location>
        <begin position="35"/>
        <end position="143"/>
    </location>
</feature>
<feature type="signal peptide" evidence="1">
    <location>
        <begin position="1"/>
        <end position="24"/>
    </location>
</feature>
<name>A0A5B8S4H9_9SPHN</name>
<accession>A0A5B8S4H9</accession>
<keyword evidence="1" id="KW-0732">Signal</keyword>
<evidence type="ECO:0000313" key="4">
    <source>
        <dbReference type="Proteomes" id="UP000321172"/>
    </source>
</evidence>
<dbReference type="AlphaFoldDB" id="A0A5B8S4H9"/>
<evidence type="ECO:0000259" key="2">
    <source>
        <dbReference type="Pfam" id="PF03724"/>
    </source>
</evidence>
<dbReference type="EMBL" id="CP042345">
    <property type="protein sequence ID" value="QEA16048.1"/>
    <property type="molecule type" value="Genomic_DNA"/>
</dbReference>
<sequence>MKLYLTAALLVAAATLGGCQPNAAAPVVGNAAFAGLAGTSWRFVEFQSMDDAQGTSRPKDPSRYTLRFEPDGRLAAQLDCNRGVGSWKNEISNATGGSLAIGPLATTKMLCPSPSMGELVSTQLNYVRSFTIRDGKLFMSLMADGGTIVWERNDAAN</sequence>
<dbReference type="InterPro" id="IPR005184">
    <property type="entry name" value="DUF306_Meta_HslJ"/>
</dbReference>
<dbReference type="PANTHER" id="PTHR35535:SF2">
    <property type="entry name" value="DUF306 DOMAIN-CONTAINING PROTEIN"/>
    <property type="match status" value="1"/>
</dbReference>
<evidence type="ECO:0000313" key="3">
    <source>
        <dbReference type="EMBL" id="QEA16048.1"/>
    </source>
</evidence>
<evidence type="ECO:0000256" key="1">
    <source>
        <dbReference type="SAM" id="SignalP"/>
    </source>
</evidence>
<dbReference type="Gene3D" id="2.40.128.270">
    <property type="match status" value="1"/>
</dbReference>
<dbReference type="Pfam" id="PF03724">
    <property type="entry name" value="META"/>
    <property type="match status" value="1"/>
</dbReference>
<dbReference type="OrthoDB" id="9809132at2"/>
<dbReference type="RefSeq" id="WP_147090080.1">
    <property type="nucleotide sequence ID" value="NZ_BAABJD010000001.1"/>
</dbReference>
<dbReference type="Proteomes" id="UP000321172">
    <property type="component" value="Chromosome"/>
</dbReference>
<dbReference type="InterPro" id="IPR053147">
    <property type="entry name" value="Hsp_HslJ-like"/>
</dbReference>
<reference evidence="3 4" key="1">
    <citation type="journal article" date="2013" name="J. Microbiol. Biotechnol.">
        <title>Novosphingobium ginsenosidimutans sp. nov., with the ability to convert ginsenoside.</title>
        <authorList>
            <person name="Kim J.K."/>
            <person name="He D."/>
            <person name="Liu Q.M."/>
            <person name="Park H.Y."/>
            <person name="Jung M.S."/>
            <person name="Yoon M.H."/>
            <person name="Kim S.C."/>
            <person name="Im W.T."/>
        </authorList>
    </citation>
    <scope>NUCLEOTIDE SEQUENCE [LARGE SCALE GENOMIC DNA]</scope>
    <source>
        <strain evidence="3 4">FW-6</strain>
    </source>
</reference>
<dbReference type="PANTHER" id="PTHR35535">
    <property type="entry name" value="HEAT SHOCK PROTEIN HSLJ"/>
    <property type="match status" value="1"/>
</dbReference>
<organism evidence="3 4">
    <name type="scientific">Novosphingobium ginsenosidimutans</name>
    <dbReference type="NCBI Taxonomy" id="1176536"/>
    <lineage>
        <taxon>Bacteria</taxon>
        <taxon>Pseudomonadati</taxon>
        <taxon>Pseudomonadota</taxon>
        <taxon>Alphaproteobacteria</taxon>
        <taxon>Sphingomonadales</taxon>
        <taxon>Sphingomonadaceae</taxon>
        <taxon>Novosphingobium</taxon>
    </lineage>
</organism>
<feature type="chain" id="PRO_5022794344" evidence="1">
    <location>
        <begin position="25"/>
        <end position="157"/>
    </location>
</feature>
<proteinExistence type="predicted"/>
<dbReference type="InterPro" id="IPR038670">
    <property type="entry name" value="HslJ-like_sf"/>
</dbReference>
<protein>
    <submittedName>
        <fullName evidence="3">META domain-containing protein</fullName>
    </submittedName>
</protein>
<dbReference type="KEGG" id="ngf:FRF71_07830"/>
<keyword evidence="4" id="KW-1185">Reference proteome</keyword>
<gene>
    <name evidence="3" type="ORF">FRF71_07830</name>
</gene>